<evidence type="ECO:0000256" key="1">
    <source>
        <dbReference type="ARBA" id="ARBA00006723"/>
    </source>
</evidence>
<gene>
    <name evidence="5" type="ORF">FAZ69_01725</name>
</gene>
<proteinExistence type="inferred from homology"/>
<feature type="compositionally biased region" description="Low complexity" evidence="3">
    <location>
        <begin position="1"/>
        <end position="16"/>
    </location>
</feature>
<name>A0A4U1IG46_9BURK</name>
<comment type="caution">
    <text evidence="5">The sequence shown here is derived from an EMBL/GenBank/DDBJ whole genome shotgun (WGS) entry which is preliminary data.</text>
</comment>
<keyword evidence="6" id="KW-1185">Reference proteome</keyword>
<keyword evidence="2" id="KW-0413">Isomerase</keyword>
<dbReference type="InterPro" id="IPR014347">
    <property type="entry name" value="Tautomerase/MIF_sf"/>
</dbReference>
<accession>A0A4U1IG46</accession>
<dbReference type="PANTHER" id="PTHR35530">
    <property type="entry name" value="TAUTOMERASE-RELATED"/>
    <property type="match status" value="1"/>
</dbReference>
<evidence type="ECO:0000313" key="5">
    <source>
        <dbReference type="EMBL" id="TKC92718.1"/>
    </source>
</evidence>
<dbReference type="AlphaFoldDB" id="A0A4U1IG46"/>
<dbReference type="Gene3D" id="3.30.429.10">
    <property type="entry name" value="Macrophage Migration Inhibitory Factor"/>
    <property type="match status" value="1"/>
</dbReference>
<organism evidence="5 6">
    <name type="scientific">Trinickia terrae</name>
    <dbReference type="NCBI Taxonomy" id="2571161"/>
    <lineage>
        <taxon>Bacteria</taxon>
        <taxon>Pseudomonadati</taxon>
        <taxon>Pseudomonadota</taxon>
        <taxon>Betaproteobacteria</taxon>
        <taxon>Burkholderiales</taxon>
        <taxon>Burkholderiaceae</taxon>
        <taxon>Trinickia</taxon>
    </lineage>
</organism>
<dbReference type="OrthoDB" id="8527422at2"/>
<feature type="domain" description="4-oxalocrotonate tautomerase-like" evidence="4">
    <location>
        <begin position="61"/>
        <end position="116"/>
    </location>
</feature>
<dbReference type="GO" id="GO:0016853">
    <property type="term" value="F:isomerase activity"/>
    <property type="evidence" value="ECO:0007669"/>
    <property type="project" value="UniProtKB-KW"/>
</dbReference>
<dbReference type="NCBIfam" id="NF001966">
    <property type="entry name" value="PRK00745.1"/>
    <property type="match status" value="1"/>
</dbReference>
<feature type="region of interest" description="Disordered" evidence="3">
    <location>
        <begin position="1"/>
        <end position="23"/>
    </location>
</feature>
<feature type="region of interest" description="Disordered" evidence="3">
    <location>
        <begin position="40"/>
        <end position="62"/>
    </location>
</feature>
<dbReference type="Proteomes" id="UP000305539">
    <property type="component" value="Unassembled WGS sequence"/>
</dbReference>
<evidence type="ECO:0000256" key="2">
    <source>
        <dbReference type="ARBA" id="ARBA00023235"/>
    </source>
</evidence>
<feature type="compositionally biased region" description="Polar residues" evidence="3">
    <location>
        <begin position="47"/>
        <end position="60"/>
    </location>
</feature>
<dbReference type="InterPro" id="IPR004370">
    <property type="entry name" value="4-OT-like_dom"/>
</dbReference>
<dbReference type="RefSeq" id="WP_136892500.1">
    <property type="nucleotide sequence ID" value="NZ_SWJE01000001.1"/>
</dbReference>
<comment type="similarity">
    <text evidence="1">Belongs to the 4-oxalocrotonate tautomerase family.</text>
</comment>
<evidence type="ECO:0000256" key="3">
    <source>
        <dbReference type="SAM" id="MobiDB-lite"/>
    </source>
</evidence>
<dbReference type="SUPFAM" id="SSF55331">
    <property type="entry name" value="Tautomerase/MIF"/>
    <property type="match status" value="1"/>
</dbReference>
<evidence type="ECO:0000259" key="4">
    <source>
        <dbReference type="Pfam" id="PF01361"/>
    </source>
</evidence>
<sequence length="124" mass="13641">MRSPSAPPSSCSTAARSKARSNGPRFCARSIESIRLIATERGAGTLPSHSSHQSPRSNPMPTFHIELFEGRSIEQKRKFVEAITRVTCETLDCEASSVDIILTDVKRENWATAGRLWSDPEPSV</sequence>
<dbReference type="EMBL" id="SWJE01000001">
    <property type="protein sequence ID" value="TKC92718.1"/>
    <property type="molecule type" value="Genomic_DNA"/>
</dbReference>
<dbReference type="Pfam" id="PF01361">
    <property type="entry name" value="Tautomerase"/>
    <property type="match status" value="1"/>
</dbReference>
<dbReference type="PANTHER" id="PTHR35530:SF2">
    <property type="entry name" value="BSL4019 PROTEIN"/>
    <property type="match status" value="1"/>
</dbReference>
<reference evidence="5 6" key="1">
    <citation type="submission" date="2019-04" db="EMBL/GenBank/DDBJ databases">
        <title>Trinickia sp. 7GSK02, isolated from subtropical forest soil.</title>
        <authorList>
            <person name="Gao Z.-H."/>
            <person name="Qiu L.-H."/>
        </authorList>
    </citation>
    <scope>NUCLEOTIDE SEQUENCE [LARGE SCALE GENOMIC DNA]</scope>
    <source>
        <strain evidence="5 6">7GSK02</strain>
    </source>
</reference>
<evidence type="ECO:0000313" key="6">
    <source>
        <dbReference type="Proteomes" id="UP000305539"/>
    </source>
</evidence>
<protein>
    <submittedName>
        <fullName evidence="5">4-oxalocrotonate tautomerase</fullName>
    </submittedName>
</protein>